<comment type="caution">
    <text evidence="2">The sequence shown here is derived from an EMBL/GenBank/DDBJ whole genome shotgun (WGS) entry which is preliminary data.</text>
</comment>
<name>A0AAJ0GF69_9PEZI</name>
<sequence length="170" mass="19233">MEDEDTASGTALNNAATERNETGGSSDTTCHLLALAGELRNHIYDYVVQEDEIPLRKWVRPVYTSPLAYTCRQIRREYLPILAAKYTSIQTGVGYGYGCFDYIDNHVRLVTEQRRGSALPPFDTIHHMRIGLRAGSVRGYDRRSYLITWLERRVSSGNRVRVHPTAEVGA</sequence>
<evidence type="ECO:0000313" key="2">
    <source>
        <dbReference type="EMBL" id="KAK3056304.1"/>
    </source>
</evidence>
<feature type="region of interest" description="Disordered" evidence="1">
    <location>
        <begin position="1"/>
        <end position="26"/>
    </location>
</feature>
<dbReference type="EMBL" id="JAWDJX010000006">
    <property type="protein sequence ID" value="KAK3056304.1"/>
    <property type="molecule type" value="Genomic_DNA"/>
</dbReference>
<dbReference type="AlphaFoldDB" id="A0AAJ0GF69"/>
<reference evidence="2" key="1">
    <citation type="submission" date="2023-04" db="EMBL/GenBank/DDBJ databases">
        <title>Black Yeasts Isolated from many extreme environments.</title>
        <authorList>
            <person name="Coleine C."/>
            <person name="Stajich J.E."/>
            <person name="Selbmann L."/>
        </authorList>
    </citation>
    <scope>NUCLEOTIDE SEQUENCE</scope>
    <source>
        <strain evidence="2">CCFEE 5312</strain>
    </source>
</reference>
<dbReference type="Proteomes" id="UP001271007">
    <property type="component" value="Unassembled WGS sequence"/>
</dbReference>
<keyword evidence="3" id="KW-1185">Reference proteome</keyword>
<proteinExistence type="predicted"/>
<organism evidence="2 3">
    <name type="scientific">Extremus antarcticus</name>
    <dbReference type="NCBI Taxonomy" id="702011"/>
    <lineage>
        <taxon>Eukaryota</taxon>
        <taxon>Fungi</taxon>
        <taxon>Dikarya</taxon>
        <taxon>Ascomycota</taxon>
        <taxon>Pezizomycotina</taxon>
        <taxon>Dothideomycetes</taxon>
        <taxon>Dothideomycetidae</taxon>
        <taxon>Mycosphaerellales</taxon>
        <taxon>Extremaceae</taxon>
        <taxon>Extremus</taxon>
    </lineage>
</organism>
<evidence type="ECO:0000256" key="1">
    <source>
        <dbReference type="SAM" id="MobiDB-lite"/>
    </source>
</evidence>
<gene>
    <name evidence="2" type="ORF">LTR09_002811</name>
</gene>
<protein>
    <submittedName>
        <fullName evidence="2">Uncharacterized protein</fullName>
    </submittedName>
</protein>
<accession>A0AAJ0GF69</accession>
<feature type="compositionally biased region" description="Polar residues" evidence="1">
    <location>
        <begin position="7"/>
        <end position="26"/>
    </location>
</feature>
<evidence type="ECO:0000313" key="3">
    <source>
        <dbReference type="Proteomes" id="UP001271007"/>
    </source>
</evidence>